<dbReference type="InterPro" id="IPR000834">
    <property type="entry name" value="Peptidase_M14"/>
</dbReference>
<dbReference type="SUPFAM" id="SSF52317">
    <property type="entry name" value="Class I glutamine amidotransferase-like"/>
    <property type="match status" value="1"/>
</dbReference>
<dbReference type="SMART" id="SM00631">
    <property type="entry name" value="Zn_pept"/>
    <property type="match status" value="1"/>
</dbReference>
<dbReference type="InterPro" id="IPR029062">
    <property type="entry name" value="Class_I_gatase-like"/>
</dbReference>
<feature type="chain" id="PRO_5021750600" evidence="8">
    <location>
        <begin position="24"/>
        <end position="848"/>
    </location>
</feature>
<keyword evidence="8" id="KW-0732">Signal</keyword>
<evidence type="ECO:0000256" key="5">
    <source>
        <dbReference type="ARBA" id="ARBA00022833"/>
    </source>
</evidence>
<evidence type="ECO:0000256" key="2">
    <source>
        <dbReference type="ARBA" id="ARBA00005988"/>
    </source>
</evidence>
<dbReference type="PROSITE" id="PS52035">
    <property type="entry name" value="PEPTIDASE_M14"/>
    <property type="match status" value="1"/>
</dbReference>
<keyword evidence="11" id="KW-1185">Reference proteome</keyword>
<dbReference type="OrthoDB" id="9758209at2"/>
<evidence type="ECO:0000256" key="4">
    <source>
        <dbReference type="ARBA" id="ARBA00022801"/>
    </source>
</evidence>
<evidence type="ECO:0000256" key="7">
    <source>
        <dbReference type="PROSITE-ProRule" id="PRU01379"/>
    </source>
</evidence>
<dbReference type="PANTHER" id="PTHR11705">
    <property type="entry name" value="PROTEASE FAMILY M14 CARBOXYPEPTIDASE A,B"/>
    <property type="match status" value="1"/>
</dbReference>
<evidence type="ECO:0000313" key="10">
    <source>
        <dbReference type="EMBL" id="TSE06423.1"/>
    </source>
</evidence>
<dbReference type="SUPFAM" id="SSF53187">
    <property type="entry name" value="Zn-dependent exopeptidases"/>
    <property type="match status" value="1"/>
</dbReference>
<evidence type="ECO:0000256" key="8">
    <source>
        <dbReference type="SAM" id="SignalP"/>
    </source>
</evidence>
<feature type="domain" description="Peptidase M14" evidence="9">
    <location>
        <begin position="52"/>
        <end position="380"/>
    </location>
</feature>
<comment type="similarity">
    <text evidence="2 7">Belongs to the peptidase M14 family.</text>
</comment>
<comment type="cofactor">
    <cofactor evidence="1">
        <name>Zn(2+)</name>
        <dbReference type="ChEBI" id="CHEBI:29105"/>
    </cofactor>
</comment>
<evidence type="ECO:0000259" key="9">
    <source>
        <dbReference type="PROSITE" id="PS52035"/>
    </source>
</evidence>
<comment type="caution">
    <text evidence="10">The sequence shown here is derived from an EMBL/GenBank/DDBJ whole genome shotgun (WGS) entry which is preliminary data.</text>
</comment>
<dbReference type="GO" id="GO:0006508">
    <property type="term" value="P:proteolysis"/>
    <property type="evidence" value="ECO:0007669"/>
    <property type="project" value="UniProtKB-KW"/>
</dbReference>
<evidence type="ECO:0000256" key="1">
    <source>
        <dbReference type="ARBA" id="ARBA00001947"/>
    </source>
</evidence>
<feature type="signal peptide" evidence="8">
    <location>
        <begin position="1"/>
        <end position="23"/>
    </location>
</feature>
<dbReference type="Gene3D" id="3.40.630.10">
    <property type="entry name" value="Zn peptidases"/>
    <property type="match status" value="1"/>
</dbReference>
<keyword evidence="3" id="KW-0645">Protease</keyword>
<protein>
    <submittedName>
        <fullName evidence="10">Zinc carboxypeptidase</fullName>
    </submittedName>
</protein>
<evidence type="ECO:0000256" key="3">
    <source>
        <dbReference type="ARBA" id="ARBA00022670"/>
    </source>
</evidence>
<dbReference type="GO" id="GO:0004181">
    <property type="term" value="F:metallocarboxypeptidase activity"/>
    <property type="evidence" value="ECO:0007669"/>
    <property type="project" value="InterPro"/>
</dbReference>
<keyword evidence="5" id="KW-0862">Zinc</keyword>
<dbReference type="RefSeq" id="WP_143917649.1">
    <property type="nucleotide sequence ID" value="NZ_CANMIK010000057.1"/>
</dbReference>
<gene>
    <name evidence="10" type="ORF">FOF46_19895</name>
</gene>
<evidence type="ECO:0000313" key="11">
    <source>
        <dbReference type="Proteomes" id="UP000318833"/>
    </source>
</evidence>
<dbReference type="GO" id="GO:0008270">
    <property type="term" value="F:zinc ion binding"/>
    <property type="evidence" value="ECO:0007669"/>
    <property type="project" value="InterPro"/>
</dbReference>
<sequence>MKLLHLLRLTFFACILCVPSIKAQDYFFKDKAPFNPEIPSPEEFLGYAIGEQHTRHDQIVAYLTKLSEVSDRATITSYGKTHENRKLVILTVSSPENLNKLSELKQQHLAFTKPSESPTNYDEVPIFVQLGYNVHGNEPSGSEAAILMAYTLVASNSPEVKNYIENAVLFIDPTINPDGRDRHTQWANQYKGNPLVSDGYDAEHNEAWPRGRTNHYWFDLNRDWLLGINPESRGKLKWYHEWYPNVVTDFHEMGTNSNYFFEPMKPIGSQDPIMPKENYEGLNDLFAPYFSKGLDNIGSFYFTKEAFDGTYPGYGSSYPDLQGGLALLFEQASSRGHLQDTDYGTISFPFTIRNQYISSIATVKAAVENKGRLRKYQQDFFKSAVENTLKKGSEAYEFGDAYDQNRNKAFIDKLLLHKIKVYKKGNRFVVPVKQPQQRMVQTVFETYNKYRDSVFYDASAWSLVNFYNIKYQATKSSDFGEEITSTNGLVNVSTVPRSNYAYVMDWDDYNAPAALYFMQSKGLKVASAFKPFSSITSEGNRSFNYGSVMIPVSKQKKTSDEVYAIIKKAQAKFDVPIYFANSGFSASGIDLGSQNFRKLNTPKALLLVGEGVNSYEAGEVWHLLDTRMHMPITKLRMNRFGAVPLKKYNTLVMVSGRYSQLDSLKRKKIKDWVSQGNTLITIAGASKWVIDKKLVKEKFTKKEKDTSNTKAVKRLRYADAQENIGREELGGAIFEVDLDITHPLGFGYRDSSVPVYKNNEVFLAPSKNPYATVAKYTDDPHIDGYISTDNYENYLKPSASLIVSKLGRGRVIMFADNPNFRGSWYGTNRLFLNALFLGNHIFVPKIKE</sequence>
<keyword evidence="10" id="KW-0121">Carboxypeptidase</keyword>
<evidence type="ECO:0000256" key="6">
    <source>
        <dbReference type="ARBA" id="ARBA00023049"/>
    </source>
</evidence>
<keyword evidence="6" id="KW-0482">Metalloprotease</keyword>
<dbReference type="GO" id="GO:0005615">
    <property type="term" value="C:extracellular space"/>
    <property type="evidence" value="ECO:0007669"/>
    <property type="project" value="TreeGrafter"/>
</dbReference>
<dbReference type="Proteomes" id="UP000318833">
    <property type="component" value="Unassembled WGS sequence"/>
</dbReference>
<dbReference type="AlphaFoldDB" id="A0A554VGD3"/>
<comment type="caution">
    <text evidence="7">Lacks conserved residue(s) required for the propagation of feature annotation.</text>
</comment>
<organism evidence="10 11">
    <name type="scientific">Aquimarina algiphila</name>
    <dbReference type="NCBI Taxonomy" id="2047982"/>
    <lineage>
        <taxon>Bacteria</taxon>
        <taxon>Pseudomonadati</taxon>
        <taxon>Bacteroidota</taxon>
        <taxon>Flavobacteriia</taxon>
        <taxon>Flavobacteriales</taxon>
        <taxon>Flavobacteriaceae</taxon>
        <taxon>Aquimarina</taxon>
    </lineage>
</organism>
<dbReference type="Pfam" id="PF00246">
    <property type="entry name" value="Peptidase_M14"/>
    <property type="match status" value="1"/>
</dbReference>
<keyword evidence="4" id="KW-0378">Hydrolase</keyword>
<dbReference type="EMBL" id="VLNR01000046">
    <property type="protein sequence ID" value="TSE06423.1"/>
    <property type="molecule type" value="Genomic_DNA"/>
</dbReference>
<accession>A0A554VGD3</accession>
<proteinExistence type="inferred from homology"/>
<dbReference type="PANTHER" id="PTHR11705:SF143">
    <property type="entry name" value="SLL0236 PROTEIN"/>
    <property type="match status" value="1"/>
</dbReference>
<name>A0A554VGD3_9FLAO</name>
<reference evidence="10 11" key="1">
    <citation type="submission" date="2019-07" db="EMBL/GenBank/DDBJ databases">
        <title>The draft genome sequence of Aquimarina algiphila M91.</title>
        <authorList>
            <person name="Meng X."/>
        </authorList>
    </citation>
    <scope>NUCLEOTIDE SEQUENCE [LARGE SCALE GENOMIC DNA]</scope>
    <source>
        <strain evidence="10 11">M91</strain>
    </source>
</reference>